<keyword evidence="1" id="KW-0472">Membrane</keyword>
<feature type="transmembrane region" description="Helical" evidence="1">
    <location>
        <begin position="13"/>
        <end position="33"/>
    </location>
</feature>
<dbReference type="Proteomes" id="UP000655208">
    <property type="component" value="Unassembled WGS sequence"/>
</dbReference>
<keyword evidence="1" id="KW-0812">Transmembrane</keyword>
<gene>
    <name evidence="2" type="ORF">GCM10011594_15520</name>
</gene>
<keyword evidence="1" id="KW-1133">Transmembrane helix</keyword>
<reference evidence="2" key="1">
    <citation type="journal article" date="2014" name="Int. J. Syst. Evol. Microbiol.">
        <title>Complete genome sequence of Corynebacterium casei LMG S-19264T (=DSM 44701T), isolated from a smear-ripened cheese.</title>
        <authorList>
            <consortium name="US DOE Joint Genome Institute (JGI-PGF)"/>
            <person name="Walter F."/>
            <person name="Albersmeier A."/>
            <person name="Kalinowski J."/>
            <person name="Ruckert C."/>
        </authorList>
    </citation>
    <scope>NUCLEOTIDE SEQUENCE</scope>
    <source>
        <strain evidence="2">CGMCC 4.7308</strain>
    </source>
</reference>
<reference evidence="2" key="2">
    <citation type="submission" date="2020-09" db="EMBL/GenBank/DDBJ databases">
        <authorList>
            <person name="Sun Q."/>
            <person name="Zhou Y."/>
        </authorList>
    </citation>
    <scope>NUCLEOTIDE SEQUENCE</scope>
    <source>
        <strain evidence="2">CGMCC 4.7308</strain>
    </source>
</reference>
<keyword evidence="3" id="KW-1185">Reference proteome</keyword>
<accession>A0A917SSN1</accession>
<evidence type="ECO:0000256" key="1">
    <source>
        <dbReference type="SAM" id="Phobius"/>
    </source>
</evidence>
<evidence type="ECO:0008006" key="4">
    <source>
        <dbReference type="Google" id="ProtNLM"/>
    </source>
</evidence>
<comment type="caution">
    <text evidence="2">The sequence shown here is derived from an EMBL/GenBank/DDBJ whole genome shotgun (WGS) entry which is preliminary data.</text>
</comment>
<proteinExistence type="predicted"/>
<sequence>MLACLYVLHGLSWITWLVFACWVAVVLAFYLLWGRRHSALNALPDVVAGDRPLP</sequence>
<evidence type="ECO:0000313" key="2">
    <source>
        <dbReference type="EMBL" id="GGL96691.1"/>
    </source>
</evidence>
<dbReference type="EMBL" id="BMNA01000003">
    <property type="protein sequence ID" value="GGL96691.1"/>
    <property type="molecule type" value="Genomic_DNA"/>
</dbReference>
<protein>
    <recommendedName>
        <fullName evidence="4">Cationic amino acid transporter C-terminal domain-containing protein</fullName>
    </recommendedName>
</protein>
<organism evidence="2 3">
    <name type="scientific">Nakamurella endophytica</name>
    <dbReference type="NCBI Taxonomy" id="1748367"/>
    <lineage>
        <taxon>Bacteria</taxon>
        <taxon>Bacillati</taxon>
        <taxon>Actinomycetota</taxon>
        <taxon>Actinomycetes</taxon>
        <taxon>Nakamurellales</taxon>
        <taxon>Nakamurellaceae</taxon>
        <taxon>Nakamurella</taxon>
    </lineage>
</organism>
<dbReference type="AlphaFoldDB" id="A0A917SSN1"/>
<evidence type="ECO:0000313" key="3">
    <source>
        <dbReference type="Proteomes" id="UP000655208"/>
    </source>
</evidence>
<name>A0A917SSN1_9ACTN</name>